<keyword evidence="1 2" id="KW-0482">Metalloprotease</keyword>
<dbReference type="EMBL" id="BMAO01005506">
    <property type="protein sequence ID" value="GFR01836.1"/>
    <property type="molecule type" value="Genomic_DNA"/>
</dbReference>
<reference evidence="4" key="1">
    <citation type="submission" date="2020-07" db="EMBL/GenBank/DDBJ databases">
        <title>Multicomponent nature underlies the extraordinary mechanical properties of spider dragline silk.</title>
        <authorList>
            <person name="Kono N."/>
            <person name="Nakamura H."/>
            <person name="Mori M."/>
            <person name="Yoshida Y."/>
            <person name="Ohtoshi R."/>
            <person name="Malay A.D."/>
            <person name="Moran D.A.P."/>
            <person name="Tomita M."/>
            <person name="Numata K."/>
            <person name="Arakawa K."/>
        </authorList>
    </citation>
    <scope>NUCLEOTIDE SEQUENCE</scope>
</reference>
<comment type="caution">
    <text evidence="4">The sequence shown here is derived from an EMBL/GenBank/DDBJ whole genome shotgun (WGS) entry which is preliminary data.</text>
</comment>
<dbReference type="PRINTS" id="PR00480">
    <property type="entry name" value="ASTACIN"/>
</dbReference>
<keyword evidence="1 2" id="KW-0645">Protease</keyword>
<keyword evidence="5" id="KW-1185">Reference proteome</keyword>
<dbReference type="PANTHER" id="PTHR10127">
    <property type="entry name" value="DISCOIDIN, CUB, EGF, LAMININ , AND ZINC METALLOPROTEASE DOMAIN CONTAINING"/>
    <property type="match status" value="1"/>
</dbReference>
<evidence type="ECO:0000256" key="1">
    <source>
        <dbReference type="PROSITE-ProRule" id="PRU01211"/>
    </source>
</evidence>
<comment type="cofactor">
    <cofactor evidence="1 2">
        <name>Zn(2+)</name>
        <dbReference type="ChEBI" id="CHEBI:29105"/>
    </cofactor>
    <text evidence="1 2">Binds 1 zinc ion per subunit.</text>
</comment>
<dbReference type="Pfam" id="PF01400">
    <property type="entry name" value="Astacin"/>
    <property type="match status" value="1"/>
</dbReference>
<feature type="domain" description="Peptidase M12A" evidence="3">
    <location>
        <begin position="1"/>
        <end position="75"/>
    </location>
</feature>
<dbReference type="Gene3D" id="3.40.390.10">
    <property type="entry name" value="Collagenase (Catalytic Domain)"/>
    <property type="match status" value="1"/>
</dbReference>
<dbReference type="SUPFAM" id="SSF55486">
    <property type="entry name" value="Metalloproteases ('zincins'), catalytic domain"/>
    <property type="match status" value="1"/>
</dbReference>
<dbReference type="PROSITE" id="PS51864">
    <property type="entry name" value="ASTACIN"/>
    <property type="match status" value="1"/>
</dbReference>
<feature type="binding site" evidence="1">
    <location>
        <position position="22"/>
    </location>
    <ligand>
        <name>Zn(2+)</name>
        <dbReference type="ChEBI" id="CHEBI:29105"/>
        <note>catalytic</note>
    </ligand>
</feature>
<evidence type="ECO:0000313" key="4">
    <source>
        <dbReference type="EMBL" id="GFR01836.1"/>
    </source>
</evidence>
<dbReference type="GO" id="GO:0008270">
    <property type="term" value="F:zinc ion binding"/>
    <property type="evidence" value="ECO:0007669"/>
    <property type="project" value="UniProtKB-UniRule"/>
</dbReference>
<dbReference type="GO" id="GO:0006508">
    <property type="term" value="P:proteolysis"/>
    <property type="evidence" value="ECO:0007669"/>
    <property type="project" value="UniProtKB-KW"/>
</dbReference>
<dbReference type="EC" id="3.4.24.-" evidence="2"/>
<dbReference type="GO" id="GO:0004222">
    <property type="term" value="F:metalloendopeptidase activity"/>
    <property type="evidence" value="ECO:0007669"/>
    <property type="project" value="UniProtKB-UniRule"/>
</dbReference>
<keyword evidence="1 2" id="KW-0479">Metal-binding</keyword>
<accession>A0A8X6JCS0</accession>
<evidence type="ECO:0000313" key="5">
    <source>
        <dbReference type="Proteomes" id="UP000887116"/>
    </source>
</evidence>
<dbReference type="InterPro" id="IPR024079">
    <property type="entry name" value="MetalloPept_cat_dom_sf"/>
</dbReference>
<proteinExistence type="predicted"/>
<sequence>MTGDQQPASLGLGCHSKGTIIHELGHALGFYHGHNRSDRDDYLDIFMSNVQKGKYYALKGVTLGTHVISQLHSCP</sequence>
<feature type="binding site" evidence="1">
    <location>
        <position position="26"/>
    </location>
    <ligand>
        <name>Zn(2+)</name>
        <dbReference type="ChEBI" id="CHEBI:29105"/>
        <note>catalytic</note>
    </ligand>
</feature>
<keyword evidence="1 2" id="KW-0378">Hydrolase</keyword>
<name>A0A8X6JCS0_TRICU</name>
<gene>
    <name evidence="4" type="primary">NCL1_47516</name>
    <name evidence="4" type="ORF">TNCT_710021</name>
</gene>
<evidence type="ECO:0000256" key="2">
    <source>
        <dbReference type="RuleBase" id="RU361183"/>
    </source>
</evidence>
<keyword evidence="1 2" id="KW-0862">Zinc</keyword>
<evidence type="ECO:0000259" key="3">
    <source>
        <dbReference type="PROSITE" id="PS51864"/>
    </source>
</evidence>
<feature type="binding site" evidence="1">
    <location>
        <position position="32"/>
    </location>
    <ligand>
        <name>Zn(2+)</name>
        <dbReference type="ChEBI" id="CHEBI:29105"/>
        <note>catalytic</note>
    </ligand>
</feature>
<feature type="active site" evidence="1">
    <location>
        <position position="23"/>
    </location>
</feature>
<protein>
    <recommendedName>
        <fullName evidence="2">Metalloendopeptidase</fullName>
        <ecNumber evidence="2">3.4.24.-</ecNumber>
    </recommendedName>
</protein>
<dbReference type="Proteomes" id="UP000887116">
    <property type="component" value="Unassembled WGS sequence"/>
</dbReference>
<dbReference type="InterPro" id="IPR001506">
    <property type="entry name" value="Peptidase_M12A"/>
</dbReference>
<dbReference type="OrthoDB" id="6432618at2759"/>
<dbReference type="AlphaFoldDB" id="A0A8X6JCS0"/>
<organism evidence="4 5">
    <name type="scientific">Trichonephila clavata</name>
    <name type="common">Joro spider</name>
    <name type="synonym">Nephila clavata</name>
    <dbReference type="NCBI Taxonomy" id="2740835"/>
    <lineage>
        <taxon>Eukaryota</taxon>
        <taxon>Metazoa</taxon>
        <taxon>Ecdysozoa</taxon>
        <taxon>Arthropoda</taxon>
        <taxon>Chelicerata</taxon>
        <taxon>Arachnida</taxon>
        <taxon>Araneae</taxon>
        <taxon>Araneomorphae</taxon>
        <taxon>Entelegynae</taxon>
        <taxon>Araneoidea</taxon>
        <taxon>Nephilidae</taxon>
        <taxon>Trichonephila</taxon>
    </lineage>
</organism>
<dbReference type="PANTHER" id="PTHR10127:SF850">
    <property type="entry name" value="METALLOENDOPEPTIDASE"/>
    <property type="match status" value="1"/>
</dbReference>
<comment type="caution">
    <text evidence="1">Lacks conserved residue(s) required for the propagation of feature annotation.</text>
</comment>